<keyword evidence="2 11" id="KW-0963">Cytoplasm</keyword>
<keyword evidence="5 11" id="KW-0547">Nucleotide-binding</keyword>
<keyword evidence="17" id="KW-1185">Reference proteome</keyword>
<dbReference type="GO" id="GO:0008360">
    <property type="term" value="P:regulation of cell shape"/>
    <property type="evidence" value="ECO:0007669"/>
    <property type="project" value="UniProtKB-KW"/>
</dbReference>
<gene>
    <name evidence="11" type="primary">murE</name>
    <name evidence="16" type="ORF">KAR29_06680</name>
</gene>
<feature type="domain" description="Mur ligase N-terminal catalytic" evidence="13">
    <location>
        <begin position="32"/>
        <end position="84"/>
    </location>
</feature>
<evidence type="ECO:0000256" key="10">
    <source>
        <dbReference type="ARBA" id="ARBA00023316"/>
    </source>
</evidence>
<feature type="binding site" evidence="11">
    <location>
        <position position="466"/>
    </location>
    <ligand>
        <name>meso-2,6-diaminopimelate</name>
        <dbReference type="ChEBI" id="CHEBI:57791"/>
    </ligand>
</feature>
<evidence type="ECO:0000256" key="4">
    <source>
        <dbReference type="ARBA" id="ARBA00022618"/>
    </source>
</evidence>
<dbReference type="AlphaFoldDB" id="A0A9Q7AQF5"/>
<sequence length="504" mass="55793">MIKMVDLVRYLMECGFELRVPSCPEELFLRDVTQDSRKVEQGALFCCVTGCRADGHDYAEEAVAKGAAALLCERPLDIPLPQIIVGDVRRAMGHAASAVHGFPCEKLQLLAVTGTNGKSTSAYLIRHLLAEAGRRSGLIGTIVYSDGRCDVEADRTTPENCDIHRWLARMVEAGCDSCVMETSSHGLEQGRLAGCLFDRALFTNLTPEHLDYHGDMENYFASKSRLFSEYMKPGWKGAVNVDDPYGARLHDRWPDQLMPFSLKADVERGLRVERRRMDISGLTLDIRFPDGRSVEGLHVPLMGNFNVYNTAGALALVETLSLKESDLKVAMRRIPQVPGRMERYCFRNGSCAVVDYAHSPDALENVLTALREVTEGRIFAVFGLGGERYVENRPAMGAIAASLADFVLITSDNPRSENPREIARQIAVGIEGISRSVPYAIEIDRKKAVFQALSMAHAGDVVLIGGKGPERFILFSDHKEPYNDTETVLEWARLNGEVGELPLR</sequence>
<dbReference type="Gene3D" id="3.40.1190.10">
    <property type="entry name" value="Mur-like, catalytic domain"/>
    <property type="match status" value="1"/>
</dbReference>
<keyword evidence="3 11" id="KW-0436">Ligase</keyword>
<comment type="similarity">
    <text evidence="1 11">Belongs to the MurCDEF family. MurE subfamily.</text>
</comment>
<accession>A0A9Q7AQF5</accession>
<feature type="domain" description="Mur ligase C-terminal" evidence="14">
    <location>
        <begin position="339"/>
        <end position="468"/>
    </location>
</feature>
<evidence type="ECO:0000256" key="5">
    <source>
        <dbReference type="ARBA" id="ARBA00022741"/>
    </source>
</evidence>
<dbReference type="SUPFAM" id="SSF53244">
    <property type="entry name" value="MurD-like peptide ligases, peptide-binding domain"/>
    <property type="match status" value="1"/>
</dbReference>
<dbReference type="Pfam" id="PF02875">
    <property type="entry name" value="Mur_ligase_C"/>
    <property type="match status" value="1"/>
</dbReference>
<evidence type="ECO:0000256" key="3">
    <source>
        <dbReference type="ARBA" id="ARBA00022598"/>
    </source>
</evidence>
<dbReference type="NCBIfam" id="NF001126">
    <property type="entry name" value="PRK00139.1-4"/>
    <property type="match status" value="1"/>
</dbReference>
<dbReference type="PROSITE" id="PS01011">
    <property type="entry name" value="FOLYLPOLYGLU_SYNT_1"/>
    <property type="match status" value="1"/>
</dbReference>
<evidence type="ECO:0000256" key="8">
    <source>
        <dbReference type="ARBA" id="ARBA00022984"/>
    </source>
</evidence>
<name>A0A9Q7AQF5_9BACT</name>
<feature type="binding site" evidence="11">
    <location>
        <begin position="156"/>
        <end position="157"/>
    </location>
    <ligand>
        <name>UDP-N-acetyl-alpha-D-muramoyl-L-alanyl-D-glutamate</name>
        <dbReference type="ChEBI" id="CHEBI:83900"/>
    </ligand>
</feature>
<evidence type="ECO:0000256" key="6">
    <source>
        <dbReference type="ARBA" id="ARBA00022840"/>
    </source>
</evidence>
<dbReference type="PANTHER" id="PTHR23135:SF4">
    <property type="entry name" value="UDP-N-ACETYLMURAMOYL-L-ALANYL-D-GLUTAMATE--2,6-DIAMINOPIMELATE LIGASE MURE HOMOLOG, CHLOROPLASTIC"/>
    <property type="match status" value="1"/>
</dbReference>
<dbReference type="InterPro" id="IPR035911">
    <property type="entry name" value="MurE/MurF_N"/>
</dbReference>
<comment type="PTM">
    <text evidence="11">Carboxylation is probably crucial for Mg(2+) binding and, consequently, for the gamma-phosphate positioning of ATP.</text>
</comment>
<feature type="binding site" evidence="11">
    <location>
        <position position="189"/>
    </location>
    <ligand>
        <name>UDP-N-acetyl-alpha-D-muramoyl-L-alanyl-D-glutamate</name>
        <dbReference type="ChEBI" id="CHEBI:83900"/>
    </ligand>
</feature>
<reference evidence="17" key="1">
    <citation type="submission" date="2021-04" db="EMBL/GenBank/DDBJ databases">
        <title>A novel Synergistetes isolate from a pyrite-forming mixed culture.</title>
        <authorList>
            <person name="Bunk B."/>
            <person name="Sproer C."/>
            <person name="Spring S."/>
            <person name="Pester M."/>
        </authorList>
    </citation>
    <scope>NUCLEOTIDE SEQUENCE [LARGE SCALE GENOMIC DNA]</scope>
    <source>
        <strain evidence="17">J.5.4.2-T.3.5.2</strain>
    </source>
</reference>
<evidence type="ECO:0000256" key="12">
    <source>
        <dbReference type="RuleBase" id="RU004135"/>
    </source>
</evidence>
<feature type="modified residue" description="N6-carboxylysine" evidence="11">
    <location>
        <position position="223"/>
    </location>
</feature>
<dbReference type="GO" id="GO:0000287">
    <property type="term" value="F:magnesium ion binding"/>
    <property type="evidence" value="ECO:0007669"/>
    <property type="project" value="UniProtKB-UniRule"/>
</dbReference>
<dbReference type="InterPro" id="IPR036615">
    <property type="entry name" value="Mur_ligase_C_dom_sf"/>
</dbReference>
<dbReference type="InterPro" id="IPR000713">
    <property type="entry name" value="Mur_ligase_N"/>
</dbReference>
<dbReference type="SUPFAM" id="SSF63418">
    <property type="entry name" value="MurE/MurF N-terminal domain"/>
    <property type="match status" value="1"/>
</dbReference>
<dbReference type="InterPro" id="IPR036565">
    <property type="entry name" value="Mur-like_cat_sf"/>
</dbReference>
<evidence type="ECO:0000313" key="16">
    <source>
        <dbReference type="EMBL" id="QTX33532.1"/>
    </source>
</evidence>
<dbReference type="EMBL" id="CP072943">
    <property type="protein sequence ID" value="QTX33532.1"/>
    <property type="molecule type" value="Genomic_DNA"/>
</dbReference>
<proteinExistence type="inferred from homology"/>
<dbReference type="EC" id="6.3.2.13" evidence="11"/>
<evidence type="ECO:0000256" key="2">
    <source>
        <dbReference type="ARBA" id="ARBA00022490"/>
    </source>
</evidence>
<dbReference type="InterPro" id="IPR013221">
    <property type="entry name" value="Mur_ligase_cen"/>
</dbReference>
<keyword evidence="8 11" id="KW-0573">Peptidoglycan synthesis</keyword>
<dbReference type="Pfam" id="PF01225">
    <property type="entry name" value="Mur_ligase"/>
    <property type="match status" value="1"/>
</dbReference>
<dbReference type="GO" id="GO:0005524">
    <property type="term" value="F:ATP binding"/>
    <property type="evidence" value="ECO:0007669"/>
    <property type="project" value="UniProtKB-UniRule"/>
</dbReference>
<keyword evidence="10 11" id="KW-0961">Cell wall biogenesis/degradation</keyword>
<evidence type="ECO:0000256" key="9">
    <source>
        <dbReference type="ARBA" id="ARBA00023306"/>
    </source>
</evidence>
<comment type="catalytic activity">
    <reaction evidence="11">
        <text>UDP-N-acetyl-alpha-D-muramoyl-L-alanyl-D-glutamate + meso-2,6-diaminopimelate + ATP = UDP-N-acetyl-alpha-D-muramoyl-L-alanyl-gamma-D-glutamyl-meso-2,6-diaminopimelate + ADP + phosphate + H(+)</text>
        <dbReference type="Rhea" id="RHEA:23676"/>
        <dbReference type="ChEBI" id="CHEBI:15378"/>
        <dbReference type="ChEBI" id="CHEBI:30616"/>
        <dbReference type="ChEBI" id="CHEBI:43474"/>
        <dbReference type="ChEBI" id="CHEBI:57791"/>
        <dbReference type="ChEBI" id="CHEBI:83900"/>
        <dbReference type="ChEBI" id="CHEBI:83905"/>
        <dbReference type="ChEBI" id="CHEBI:456216"/>
        <dbReference type="EC" id="6.3.2.13"/>
    </reaction>
</comment>
<feature type="binding site" evidence="11">
    <location>
        <position position="36"/>
    </location>
    <ligand>
        <name>UDP-N-acetyl-alpha-D-muramoyl-L-alanyl-D-glutamate</name>
        <dbReference type="ChEBI" id="CHEBI:83900"/>
    </ligand>
</feature>
<dbReference type="HAMAP" id="MF_00208">
    <property type="entry name" value="MurE"/>
    <property type="match status" value="1"/>
</dbReference>
<evidence type="ECO:0000259" key="15">
    <source>
        <dbReference type="Pfam" id="PF08245"/>
    </source>
</evidence>
<keyword evidence="4 11" id="KW-0132">Cell division</keyword>
<evidence type="ECO:0000256" key="7">
    <source>
        <dbReference type="ARBA" id="ARBA00022960"/>
    </source>
</evidence>
<feature type="domain" description="Mur ligase central" evidence="15">
    <location>
        <begin position="112"/>
        <end position="316"/>
    </location>
</feature>
<dbReference type="GO" id="GO:0009252">
    <property type="term" value="P:peptidoglycan biosynthetic process"/>
    <property type="evidence" value="ECO:0007669"/>
    <property type="project" value="UniProtKB-UniRule"/>
</dbReference>
<organism evidence="16 17">
    <name type="scientific">Aminithiophilus ramosus</name>
    <dbReference type="NCBI Taxonomy" id="3029084"/>
    <lineage>
        <taxon>Bacteria</taxon>
        <taxon>Thermotogati</taxon>
        <taxon>Synergistota</taxon>
        <taxon>Synergistia</taxon>
        <taxon>Synergistales</taxon>
        <taxon>Aminithiophilaceae</taxon>
        <taxon>Aminithiophilus</taxon>
    </lineage>
</organism>
<comment type="caution">
    <text evidence="11">Lacks conserved residue(s) required for the propagation of feature annotation.</text>
</comment>
<dbReference type="Gene3D" id="3.90.190.20">
    <property type="entry name" value="Mur ligase, C-terminal domain"/>
    <property type="match status" value="1"/>
</dbReference>
<dbReference type="KEGG" id="aram:KAR29_06680"/>
<feature type="binding site" evidence="11">
    <location>
        <begin position="412"/>
        <end position="415"/>
    </location>
    <ligand>
        <name>meso-2,6-diaminopimelate</name>
        <dbReference type="ChEBI" id="CHEBI:57791"/>
    </ligand>
</feature>
<dbReference type="Pfam" id="PF08245">
    <property type="entry name" value="Mur_ligase_M"/>
    <property type="match status" value="1"/>
</dbReference>
<dbReference type="GO" id="GO:0005737">
    <property type="term" value="C:cytoplasm"/>
    <property type="evidence" value="ECO:0007669"/>
    <property type="project" value="UniProtKB-SubCell"/>
</dbReference>
<feature type="binding site" evidence="11">
    <location>
        <position position="470"/>
    </location>
    <ligand>
        <name>meso-2,6-diaminopimelate</name>
        <dbReference type="ChEBI" id="CHEBI:57791"/>
    </ligand>
</feature>
<feature type="binding site" evidence="11">
    <location>
        <position position="191"/>
    </location>
    <ligand>
        <name>UDP-N-acetyl-alpha-D-muramoyl-L-alanyl-D-glutamate</name>
        <dbReference type="ChEBI" id="CHEBI:83900"/>
    </ligand>
</feature>
<evidence type="ECO:0000256" key="1">
    <source>
        <dbReference type="ARBA" id="ARBA00005898"/>
    </source>
</evidence>
<protein>
    <recommendedName>
        <fullName evidence="11">UDP-N-acetylmuramoyl-L-alanyl-D-glutamate--2,6-diaminopimelate ligase</fullName>
        <ecNumber evidence="11">6.3.2.13</ecNumber>
    </recommendedName>
    <alternativeName>
        <fullName evidence="11">Meso-A2pm-adding enzyme</fullName>
    </alternativeName>
    <alternativeName>
        <fullName evidence="11">Meso-diaminopimelate-adding enzyme</fullName>
    </alternativeName>
    <alternativeName>
        <fullName evidence="11">UDP-MurNAc-L-Ala-D-Glu:meso-diaminopimelate ligase</fullName>
    </alternativeName>
    <alternativeName>
        <fullName evidence="11">UDP-MurNAc-tripeptide synthetase</fullName>
    </alternativeName>
    <alternativeName>
        <fullName evidence="11">UDP-N-acetylmuramyl-tripeptide synthetase</fullName>
    </alternativeName>
</protein>
<keyword evidence="11" id="KW-0460">Magnesium</keyword>
<keyword evidence="9 11" id="KW-0131">Cell cycle</keyword>
<dbReference type="NCBIfam" id="TIGR01085">
    <property type="entry name" value="murE"/>
    <property type="match status" value="1"/>
</dbReference>
<dbReference type="Proteomes" id="UP000671879">
    <property type="component" value="Chromosome"/>
</dbReference>
<evidence type="ECO:0000259" key="13">
    <source>
        <dbReference type="Pfam" id="PF01225"/>
    </source>
</evidence>
<comment type="pathway">
    <text evidence="11 12">Cell wall biogenesis; peptidoglycan biosynthesis.</text>
</comment>
<dbReference type="GO" id="GO:0051301">
    <property type="term" value="P:cell division"/>
    <property type="evidence" value="ECO:0007669"/>
    <property type="project" value="UniProtKB-KW"/>
</dbReference>
<evidence type="ECO:0000313" key="17">
    <source>
        <dbReference type="Proteomes" id="UP000671879"/>
    </source>
</evidence>
<dbReference type="InterPro" id="IPR018109">
    <property type="entry name" value="Folylpolyglutamate_synth_CS"/>
</dbReference>
<evidence type="ECO:0000256" key="11">
    <source>
        <dbReference type="HAMAP-Rule" id="MF_00208"/>
    </source>
</evidence>
<comment type="function">
    <text evidence="11">Catalyzes the addition of meso-diaminopimelic acid to the nucleotide precursor UDP-N-acetylmuramoyl-L-alanyl-D-glutamate (UMAG) in the biosynthesis of bacterial cell-wall peptidoglycan.</text>
</comment>
<dbReference type="InterPro" id="IPR005761">
    <property type="entry name" value="UDP-N-AcMur-Glu-dNH2Pim_ligase"/>
</dbReference>
<evidence type="ECO:0000259" key="14">
    <source>
        <dbReference type="Pfam" id="PF02875"/>
    </source>
</evidence>
<feature type="short sequence motif" description="Meso-diaminopimelate recognition motif" evidence="11">
    <location>
        <begin position="412"/>
        <end position="415"/>
    </location>
</feature>
<dbReference type="PANTHER" id="PTHR23135">
    <property type="entry name" value="MUR LIGASE FAMILY MEMBER"/>
    <property type="match status" value="1"/>
</dbReference>
<keyword evidence="6 11" id="KW-0067">ATP-binding</keyword>
<keyword evidence="7 11" id="KW-0133">Cell shape</keyword>
<feature type="binding site" evidence="11">
    <location>
        <position position="183"/>
    </location>
    <ligand>
        <name>UDP-N-acetyl-alpha-D-muramoyl-L-alanyl-D-glutamate</name>
        <dbReference type="ChEBI" id="CHEBI:83900"/>
    </ligand>
</feature>
<dbReference type="GO" id="GO:0008765">
    <property type="term" value="F:UDP-N-acetylmuramoylalanyl-D-glutamate-2,6-diaminopimelate ligase activity"/>
    <property type="evidence" value="ECO:0007669"/>
    <property type="project" value="UniProtKB-UniRule"/>
</dbReference>
<comment type="cofactor">
    <cofactor evidence="11">
        <name>Mg(2+)</name>
        <dbReference type="ChEBI" id="CHEBI:18420"/>
    </cofactor>
</comment>
<dbReference type="GO" id="GO:0004326">
    <property type="term" value="F:tetrahydrofolylpolyglutamate synthase activity"/>
    <property type="evidence" value="ECO:0007669"/>
    <property type="project" value="InterPro"/>
</dbReference>
<dbReference type="SUPFAM" id="SSF53623">
    <property type="entry name" value="MurD-like peptide ligases, catalytic domain"/>
    <property type="match status" value="1"/>
</dbReference>
<feature type="binding site" evidence="11">
    <location>
        <position position="388"/>
    </location>
    <ligand>
        <name>meso-2,6-diaminopimelate</name>
        <dbReference type="ChEBI" id="CHEBI:57791"/>
    </ligand>
</feature>
<dbReference type="GO" id="GO:0071555">
    <property type="term" value="P:cell wall organization"/>
    <property type="evidence" value="ECO:0007669"/>
    <property type="project" value="UniProtKB-KW"/>
</dbReference>
<dbReference type="Gene3D" id="3.40.1390.10">
    <property type="entry name" value="MurE/MurF, N-terminal domain"/>
    <property type="match status" value="1"/>
</dbReference>
<comment type="subcellular location">
    <subcellularLocation>
        <location evidence="11 12">Cytoplasm</location>
    </subcellularLocation>
</comment>
<dbReference type="InterPro" id="IPR004101">
    <property type="entry name" value="Mur_ligase_C"/>
</dbReference>
<feature type="binding site" evidence="11">
    <location>
        <begin position="114"/>
        <end position="120"/>
    </location>
    <ligand>
        <name>ATP</name>
        <dbReference type="ChEBI" id="CHEBI:30616"/>
    </ligand>
</feature>